<evidence type="ECO:0000313" key="10">
    <source>
        <dbReference type="EMBL" id="SEN72306.1"/>
    </source>
</evidence>
<dbReference type="Gene3D" id="1.20.1180.10">
    <property type="entry name" value="Udp N-acetylglucosamine O-acyltransferase, C-terminal domain"/>
    <property type="match status" value="1"/>
</dbReference>
<dbReference type="CDD" id="cd03351">
    <property type="entry name" value="LbH_UDP-GlcNAc_AT"/>
    <property type="match status" value="1"/>
</dbReference>
<dbReference type="Pfam" id="PF00132">
    <property type="entry name" value="Hexapep"/>
    <property type="match status" value="1"/>
</dbReference>
<dbReference type="HAMAP" id="MF_00387">
    <property type="entry name" value="LpxA"/>
    <property type="match status" value="1"/>
</dbReference>
<dbReference type="STRING" id="1121117.SAMN02745977_01861"/>
<reference evidence="10 11" key="1">
    <citation type="submission" date="2016-10" db="EMBL/GenBank/DDBJ databases">
        <authorList>
            <person name="de Groot N.N."/>
        </authorList>
    </citation>
    <scope>NUCLEOTIDE SEQUENCE [LARGE SCALE GENOMIC DNA]</scope>
    <source>
        <strain evidence="10 11">DSM 15123</strain>
    </source>
</reference>
<keyword evidence="1 8" id="KW-0963">Cytoplasm</keyword>
<dbReference type="PANTHER" id="PTHR43480">
    <property type="entry name" value="ACYL-[ACYL-CARRIER-PROTEIN]--UDP-N-ACETYLGLUCOSAMINE O-ACYLTRANSFERASE"/>
    <property type="match status" value="1"/>
</dbReference>
<dbReference type="EC" id="2.3.1.129" evidence="8"/>
<comment type="function">
    <text evidence="8">Involved in the biosynthesis of lipid A, a phosphorylated glycolipid that anchors the lipopolysaccharide to the outer membrane of the cell.</text>
</comment>
<sequence length="262" mass="27899">MSLIHPTALIDPAAELAADVEVGPYAVIGPDVRIGRGSKIGAHCVVQGHTTIGEDNTFFQFSSIGAAPQDKKYAGEPTQLVIGDRNTVREFCTFNTGTAQDSGCTRIGNDNWIMAYVHIAHDVQLGSQTILANNATLAGHVHVGDWVIIGGLSGVHQFVKIGAHAMVGFSSAISQDVPPFIMADGNPAAARGFNVEGLRRRGFGPERIAAVKAMYRQIYRAGLTLEQAVEGLPAIEAERPEAAADVQLMRDFLAASRRGIVR</sequence>
<dbReference type="InterPro" id="IPR011004">
    <property type="entry name" value="Trimer_LpxA-like_sf"/>
</dbReference>
<dbReference type="PROSITE" id="PS00101">
    <property type="entry name" value="HEXAPEP_TRANSFERASES"/>
    <property type="match status" value="1"/>
</dbReference>
<organism evidence="10 11">
    <name type="scientific">Brachymonas denitrificans DSM 15123</name>
    <dbReference type="NCBI Taxonomy" id="1121117"/>
    <lineage>
        <taxon>Bacteria</taxon>
        <taxon>Pseudomonadati</taxon>
        <taxon>Pseudomonadota</taxon>
        <taxon>Betaproteobacteria</taxon>
        <taxon>Burkholderiales</taxon>
        <taxon>Comamonadaceae</taxon>
        <taxon>Brachymonas</taxon>
    </lineage>
</organism>
<gene>
    <name evidence="8" type="primary">lpxA</name>
    <name evidence="10" type="ORF">SAMN02745977_01861</name>
</gene>
<evidence type="ECO:0000256" key="7">
    <source>
        <dbReference type="ARBA" id="ARBA00023315"/>
    </source>
</evidence>
<evidence type="ECO:0000256" key="3">
    <source>
        <dbReference type="ARBA" id="ARBA00022556"/>
    </source>
</evidence>
<keyword evidence="5 8" id="KW-0677">Repeat</keyword>
<dbReference type="UniPathway" id="UPA00359">
    <property type="reaction ID" value="UER00477"/>
</dbReference>
<dbReference type="Gene3D" id="2.160.10.10">
    <property type="entry name" value="Hexapeptide repeat proteins"/>
    <property type="match status" value="1"/>
</dbReference>
<keyword evidence="3 8" id="KW-0441">Lipid A biosynthesis</keyword>
<evidence type="ECO:0000259" key="9">
    <source>
        <dbReference type="Pfam" id="PF13720"/>
    </source>
</evidence>
<dbReference type="InterPro" id="IPR001451">
    <property type="entry name" value="Hexapep"/>
</dbReference>
<feature type="domain" description="UDP N-acetylglucosamine O-acyltransferase C-terminal" evidence="9">
    <location>
        <begin position="176"/>
        <end position="261"/>
    </location>
</feature>
<dbReference type="NCBIfam" id="TIGR01852">
    <property type="entry name" value="lipid_A_lpxA"/>
    <property type="match status" value="1"/>
</dbReference>
<evidence type="ECO:0000256" key="5">
    <source>
        <dbReference type="ARBA" id="ARBA00022737"/>
    </source>
</evidence>
<comment type="pathway">
    <text evidence="8">Glycolipid biosynthesis; lipid IV(A) biosynthesis; lipid IV(A) from (3R)-3-hydroxytetradecanoyl-[acyl-carrier-protein] and UDP-N-acetyl-alpha-D-glucosamine: step 1/6.</text>
</comment>
<evidence type="ECO:0000256" key="1">
    <source>
        <dbReference type="ARBA" id="ARBA00022490"/>
    </source>
</evidence>
<dbReference type="GO" id="GO:0008780">
    <property type="term" value="F:acyl-[acyl-carrier-protein]-UDP-N-acetylglucosamine O-acyltransferase activity"/>
    <property type="evidence" value="ECO:0007669"/>
    <property type="project" value="UniProtKB-UniRule"/>
</dbReference>
<dbReference type="Pfam" id="PF13720">
    <property type="entry name" value="Acetyltransf_11"/>
    <property type="match status" value="1"/>
</dbReference>
<keyword evidence="2 8" id="KW-0444">Lipid biosynthesis</keyword>
<evidence type="ECO:0000256" key="4">
    <source>
        <dbReference type="ARBA" id="ARBA00022679"/>
    </source>
</evidence>
<name>A0A1H8IW91_9BURK</name>
<dbReference type="InterPro" id="IPR037157">
    <property type="entry name" value="Acetyltransf_C_sf"/>
</dbReference>
<comment type="similarity">
    <text evidence="8">Belongs to the transferase hexapeptide repeat family. LpxA subfamily.</text>
</comment>
<dbReference type="NCBIfam" id="NF003657">
    <property type="entry name" value="PRK05289.1"/>
    <property type="match status" value="1"/>
</dbReference>
<dbReference type="SUPFAM" id="SSF51161">
    <property type="entry name" value="Trimeric LpxA-like enzymes"/>
    <property type="match status" value="1"/>
</dbReference>
<proteinExistence type="inferred from homology"/>
<evidence type="ECO:0000256" key="6">
    <source>
        <dbReference type="ARBA" id="ARBA00023098"/>
    </source>
</evidence>
<evidence type="ECO:0000256" key="2">
    <source>
        <dbReference type="ARBA" id="ARBA00022516"/>
    </source>
</evidence>
<dbReference type="PIRSF" id="PIRSF000456">
    <property type="entry name" value="UDP-GlcNAc_acltr"/>
    <property type="match status" value="1"/>
</dbReference>
<keyword evidence="7 8" id="KW-0012">Acyltransferase</keyword>
<dbReference type="GO" id="GO:0016020">
    <property type="term" value="C:membrane"/>
    <property type="evidence" value="ECO:0007669"/>
    <property type="project" value="GOC"/>
</dbReference>
<evidence type="ECO:0000256" key="8">
    <source>
        <dbReference type="HAMAP-Rule" id="MF_00387"/>
    </source>
</evidence>
<accession>A0A1H8IW91</accession>
<keyword evidence="6 8" id="KW-0443">Lipid metabolism</keyword>
<keyword evidence="11" id="KW-1185">Reference proteome</keyword>
<dbReference type="PANTHER" id="PTHR43480:SF1">
    <property type="entry name" value="ACYL-[ACYL-CARRIER-PROTEIN]--UDP-N-ACETYLGLUCOSAMINE O-ACYLTRANSFERASE, MITOCHONDRIAL-RELATED"/>
    <property type="match status" value="1"/>
</dbReference>
<dbReference type="GO" id="GO:0009245">
    <property type="term" value="P:lipid A biosynthetic process"/>
    <property type="evidence" value="ECO:0007669"/>
    <property type="project" value="UniProtKB-UniRule"/>
</dbReference>
<protein>
    <recommendedName>
        <fullName evidence="8">Acyl-[acyl-carrier-protein]--UDP-N-acetylglucosamine O-acyltransferase</fullName>
        <shortName evidence="8">UDP-N-acetylglucosamine acyltransferase</shortName>
        <ecNumber evidence="8">2.3.1.129</ecNumber>
    </recommendedName>
</protein>
<comment type="subcellular location">
    <subcellularLocation>
        <location evidence="8">Cytoplasm</location>
    </subcellularLocation>
</comment>
<dbReference type="OrthoDB" id="9807278at2"/>
<keyword evidence="4 8" id="KW-0808">Transferase</keyword>
<dbReference type="InterPro" id="IPR010137">
    <property type="entry name" value="Lipid_A_LpxA"/>
</dbReference>
<comment type="subunit">
    <text evidence="8">Homotrimer.</text>
</comment>
<dbReference type="Proteomes" id="UP000199531">
    <property type="component" value="Unassembled WGS sequence"/>
</dbReference>
<dbReference type="InterPro" id="IPR029098">
    <property type="entry name" value="Acetyltransf_C"/>
</dbReference>
<dbReference type="EMBL" id="FOCW01000005">
    <property type="protein sequence ID" value="SEN72306.1"/>
    <property type="molecule type" value="Genomic_DNA"/>
</dbReference>
<dbReference type="InterPro" id="IPR018357">
    <property type="entry name" value="Hexapep_transf_CS"/>
</dbReference>
<comment type="catalytic activity">
    <reaction evidence="8">
        <text>a (3R)-hydroxyacyl-[ACP] + UDP-N-acetyl-alpha-D-glucosamine = a UDP-3-O-[(3R)-3-hydroxyacyl]-N-acetyl-alpha-D-glucosamine + holo-[ACP]</text>
        <dbReference type="Rhea" id="RHEA:67812"/>
        <dbReference type="Rhea" id="RHEA-COMP:9685"/>
        <dbReference type="Rhea" id="RHEA-COMP:9945"/>
        <dbReference type="ChEBI" id="CHEBI:57705"/>
        <dbReference type="ChEBI" id="CHEBI:64479"/>
        <dbReference type="ChEBI" id="CHEBI:78827"/>
        <dbReference type="ChEBI" id="CHEBI:173225"/>
        <dbReference type="EC" id="2.3.1.129"/>
    </reaction>
</comment>
<evidence type="ECO:0000313" key="11">
    <source>
        <dbReference type="Proteomes" id="UP000199531"/>
    </source>
</evidence>
<dbReference type="RefSeq" id="WP_091817031.1">
    <property type="nucleotide sequence ID" value="NZ_FOCW01000005.1"/>
</dbReference>
<dbReference type="AlphaFoldDB" id="A0A1H8IW91"/>
<dbReference type="GO" id="GO:0005737">
    <property type="term" value="C:cytoplasm"/>
    <property type="evidence" value="ECO:0007669"/>
    <property type="project" value="UniProtKB-SubCell"/>
</dbReference>